<evidence type="ECO:0000313" key="7">
    <source>
        <dbReference type="EMBL" id="APZ95704.1"/>
    </source>
</evidence>
<dbReference type="KEGG" id="fmr:Fuma_02888"/>
<evidence type="ECO:0000313" key="9">
    <source>
        <dbReference type="Proteomes" id="UP000187735"/>
    </source>
</evidence>
<dbReference type="RefSeq" id="WP_145943985.1">
    <property type="nucleotide sequence ID" value="NZ_CP017641.1"/>
</dbReference>
<protein>
    <submittedName>
        <fullName evidence="6">Uncharacterized protein</fullName>
    </submittedName>
</protein>
<evidence type="ECO:0000313" key="3">
    <source>
        <dbReference type="EMBL" id="APZ91520.1"/>
    </source>
</evidence>
<dbReference type="KEGG" id="fmr:Fuma_00903"/>
<dbReference type="KEGG" id="fmr:Fuma_05364"/>
<evidence type="ECO:0000313" key="4">
    <source>
        <dbReference type="EMBL" id="APZ91940.1"/>
    </source>
</evidence>
<accession>A0A1P8WGR9</accession>
<keyword evidence="9" id="KW-1185">Reference proteome</keyword>
<dbReference type="KEGG" id="fmr:Fuma_06512"/>
<gene>
    <name evidence="2" type="ORF">Fuma_00903</name>
    <name evidence="3" type="ORF">Fuma_01108</name>
    <name evidence="4" type="ORF">Fuma_01541</name>
    <name evidence="5" type="ORF">Fuma_01835</name>
    <name evidence="6" type="ORF">Fuma_02888</name>
    <name evidence="7" type="ORF">Fuma_05364</name>
    <name evidence="8" type="ORF">Fuma_06512</name>
</gene>
<dbReference type="KEGG" id="fmr:Fuma_01541"/>
<dbReference type="Proteomes" id="UP000187735">
    <property type="component" value="Chromosome"/>
</dbReference>
<dbReference type="EMBL" id="CP017641">
    <property type="protein sequence ID" value="APZ95704.1"/>
    <property type="molecule type" value="Genomic_DNA"/>
</dbReference>
<dbReference type="EMBL" id="CP017641">
    <property type="protein sequence ID" value="APZ96838.1"/>
    <property type="molecule type" value="Genomic_DNA"/>
</dbReference>
<proteinExistence type="predicted"/>
<dbReference type="EMBL" id="CP017641">
    <property type="protein sequence ID" value="APZ91520.1"/>
    <property type="molecule type" value="Genomic_DNA"/>
</dbReference>
<dbReference type="EMBL" id="CP017641">
    <property type="protein sequence ID" value="APZ91315.1"/>
    <property type="molecule type" value="Genomic_DNA"/>
</dbReference>
<dbReference type="EMBL" id="CP017641">
    <property type="protein sequence ID" value="APZ91940.1"/>
    <property type="molecule type" value="Genomic_DNA"/>
</dbReference>
<dbReference type="EMBL" id="CP017641">
    <property type="protein sequence ID" value="APZ93271.1"/>
    <property type="molecule type" value="Genomic_DNA"/>
</dbReference>
<dbReference type="EMBL" id="CP017641">
    <property type="protein sequence ID" value="APZ92225.1"/>
    <property type="molecule type" value="Genomic_DNA"/>
</dbReference>
<organism evidence="6 9">
    <name type="scientific">Fuerstiella marisgermanici</name>
    <dbReference type="NCBI Taxonomy" id="1891926"/>
    <lineage>
        <taxon>Bacteria</taxon>
        <taxon>Pseudomonadati</taxon>
        <taxon>Planctomycetota</taxon>
        <taxon>Planctomycetia</taxon>
        <taxon>Planctomycetales</taxon>
        <taxon>Planctomycetaceae</taxon>
        <taxon>Fuerstiella</taxon>
    </lineage>
</organism>
<evidence type="ECO:0000313" key="5">
    <source>
        <dbReference type="EMBL" id="APZ92225.1"/>
    </source>
</evidence>
<name>A0A1P8WGR9_9PLAN</name>
<evidence type="ECO:0000313" key="6">
    <source>
        <dbReference type="EMBL" id="APZ93271.1"/>
    </source>
</evidence>
<evidence type="ECO:0000313" key="2">
    <source>
        <dbReference type="EMBL" id="APZ91315.1"/>
    </source>
</evidence>
<evidence type="ECO:0000256" key="1">
    <source>
        <dbReference type="SAM" id="MobiDB-lite"/>
    </source>
</evidence>
<dbReference type="KEGG" id="fmr:Fuma_01835"/>
<feature type="region of interest" description="Disordered" evidence="1">
    <location>
        <begin position="1"/>
        <end position="33"/>
    </location>
</feature>
<reference evidence="6 9" key="1">
    <citation type="journal article" date="2016" name="Front. Microbiol.">
        <title>Fuerstia marisgermanicae gen. nov., sp. nov., an Unusual Member of the Phylum Planctomycetes from the German Wadden Sea.</title>
        <authorList>
            <person name="Kohn T."/>
            <person name="Heuer A."/>
            <person name="Jogler M."/>
            <person name="Vollmers J."/>
            <person name="Boedeker C."/>
            <person name="Bunk B."/>
            <person name="Rast P."/>
            <person name="Borchert D."/>
            <person name="Glockner I."/>
            <person name="Freese H.M."/>
            <person name="Klenk H.P."/>
            <person name="Overmann J."/>
            <person name="Kaster A.K."/>
            <person name="Rohde M."/>
            <person name="Wiegand S."/>
            <person name="Jogler C."/>
        </authorList>
    </citation>
    <scope>NUCLEOTIDE SEQUENCE [LARGE SCALE GENOMIC DNA]</scope>
    <source>
        <strain evidence="6 9">NH11</strain>
    </source>
</reference>
<feature type="compositionally biased region" description="Polar residues" evidence="1">
    <location>
        <begin position="1"/>
        <end position="12"/>
    </location>
</feature>
<evidence type="ECO:0000313" key="8">
    <source>
        <dbReference type="EMBL" id="APZ96838.1"/>
    </source>
</evidence>
<dbReference type="KEGG" id="fmr:Fuma_01108"/>
<sequence length="59" mass="6874">MPQPRTKPTTQLDLFEVSPPRPRWSDLPSETREEATRYLAELVRHHAENLNSGKESEDE</sequence>
<dbReference type="AlphaFoldDB" id="A0A1P8WGR9"/>